<dbReference type="Pfam" id="PF12802">
    <property type="entry name" value="MarR_2"/>
    <property type="match status" value="1"/>
</dbReference>
<dbReference type="InterPro" id="IPR036388">
    <property type="entry name" value="WH-like_DNA-bd_sf"/>
</dbReference>
<dbReference type="AlphaFoldDB" id="A0AAU2JXF5"/>
<accession>A0AAU2JXF5</accession>
<feature type="domain" description="HTH marR-type" evidence="1">
    <location>
        <begin position="16"/>
        <end position="147"/>
    </location>
</feature>
<sequence length="148" mass="16105">MPAEVSRPDARPGDLAEELQSALGMLVRQMRAAAGSGVSLSQVSVLKRLDRLGPSTASDLARAEKIRPQSVIATVNALQADDYVTRAPHPTDGRRLLISLTPKGRSFVQERRRAGHGRVTELIAERLTPAEQRLLAEAVPLLRRLAED</sequence>
<dbReference type="InterPro" id="IPR052526">
    <property type="entry name" value="HTH-type_Bedaq_tolerance"/>
</dbReference>
<dbReference type="Gene3D" id="1.10.287.100">
    <property type="match status" value="1"/>
</dbReference>
<dbReference type="EMBL" id="CP108264">
    <property type="protein sequence ID" value="WTU77234.1"/>
    <property type="molecule type" value="Genomic_DNA"/>
</dbReference>
<dbReference type="SUPFAM" id="SSF46785">
    <property type="entry name" value="Winged helix' DNA-binding domain"/>
    <property type="match status" value="1"/>
</dbReference>
<reference evidence="2" key="1">
    <citation type="submission" date="2022-10" db="EMBL/GenBank/DDBJ databases">
        <title>The complete genomes of actinobacterial strains from the NBC collection.</title>
        <authorList>
            <person name="Joergensen T.S."/>
            <person name="Alvarez Arevalo M."/>
            <person name="Sterndorff E.B."/>
            <person name="Faurdal D."/>
            <person name="Vuksanovic O."/>
            <person name="Mourched A.-S."/>
            <person name="Charusanti P."/>
            <person name="Shaw S."/>
            <person name="Blin K."/>
            <person name="Weber T."/>
        </authorList>
    </citation>
    <scope>NUCLEOTIDE SEQUENCE</scope>
    <source>
        <strain evidence="2">NBC_00049</strain>
    </source>
</reference>
<dbReference type="InterPro" id="IPR036390">
    <property type="entry name" value="WH_DNA-bd_sf"/>
</dbReference>
<evidence type="ECO:0000313" key="2">
    <source>
        <dbReference type="EMBL" id="WTU77234.1"/>
    </source>
</evidence>
<dbReference type="SMART" id="SM00347">
    <property type="entry name" value="HTH_MARR"/>
    <property type="match status" value="1"/>
</dbReference>
<evidence type="ECO:0000259" key="1">
    <source>
        <dbReference type="PROSITE" id="PS50995"/>
    </source>
</evidence>
<name>A0AAU2JXF5_9ACTN</name>
<organism evidence="2">
    <name type="scientific">Streptomyces sp. NBC_00049</name>
    <dbReference type="NCBI Taxonomy" id="2903617"/>
    <lineage>
        <taxon>Bacteria</taxon>
        <taxon>Bacillati</taxon>
        <taxon>Actinomycetota</taxon>
        <taxon>Actinomycetes</taxon>
        <taxon>Kitasatosporales</taxon>
        <taxon>Streptomycetaceae</taxon>
        <taxon>Streptomyces</taxon>
    </lineage>
</organism>
<protein>
    <submittedName>
        <fullName evidence="2">MarR family transcriptional regulator</fullName>
    </submittedName>
</protein>
<dbReference type="PANTHER" id="PTHR39515">
    <property type="entry name" value="CONSERVED PROTEIN"/>
    <property type="match status" value="1"/>
</dbReference>
<proteinExistence type="predicted"/>
<dbReference type="InterPro" id="IPR000835">
    <property type="entry name" value="HTH_MarR-typ"/>
</dbReference>
<dbReference type="Gene3D" id="1.10.10.10">
    <property type="entry name" value="Winged helix-like DNA-binding domain superfamily/Winged helix DNA-binding domain"/>
    <property type="match status" value="1"/>
</dbReference>
<dbReference type="PANTHER" id="PTHR39515:SF2">
    <property type="entry name" value="HTH-TYPE TRANSCRIPTIONAL REGULATOR RV0880"/>
    <property type="match status" value="1"/>
</dbReference>
<dbReference type="PROSITE" id="PS50995">
    <property type="entry name" value="HTH_MARR_2"/>
    <property type="match status" value="1"/>
</dbReference>
<dbReference type="GO" id="GO:0003700">
    <property type="term" value="F:DNA-binding transcription factor activity"/>
    <property type="evidence" value="ECO:0007669"/>
    <property type="project" value="InterPro"/>
</dbReference>
<gene>
    <name evidence="2" type="ORF">OG327_30040</name>
</gene>